<dbReference type="InParanoid" id="A0A2P5FPX7"/>
<protein>
    <submittedName>
        <fullName evidence="1">Uncharacterized protein</fullName>
    </submittedName>
</protein>
<dbReference type="AlphaFoldDB" id="A0A2P5FPX7"/>
<comment type="caution">
    <text evidence="1">The sequence shown here is derived from an EMBL/GenBank/DDBJ whole genome shotgun (WGS) entry which is preliminary data.</text>
</comment>
<evidence type="ECO:0000313" key="2">
    <source>
        <dbReference type="Proteomes" id="UP000237000"/>
    </source>
</evidence>
<sequence length="78" mass="8687">AVKDIYLPRRLKSAVVGECLSRRFIGTVKGAVIGALYKGPKSRTLESILLSLAQHMFSQSPAVPPCSNNHIFRPKRYF</sequence>
<gene>
    <name evidence="1" type="ORF">TorRG33x02_042730</name>
</gene>
<evidence type="ECO:0000313" key="1">
    <source>
        <dbReference type="EMBL" id="PON99855.1"/>
    </source>
</evidence>
<dbReference type="EMBL" id="JXTC01000016">
    <property type="protein sequence ID" value="PON99855.1"/>
    <property type="molecule type" value="Genomic_DNA"/>
</dbReference>
<organism evidence="1 2">
    <name type="scientific">Trema orientale</name>
    <name type="common">Charcoal tree</name>
    <name type="synonym">Celtis orientalis</name>
    <dbReference type="NCBI Taxonomy" id="63057"/>
    <lineage>
        <taxon>Eukaryota</taxon>
        <taxon>Viridiplantae</taxon>
        <taxon>Streptophyta</taxon>
        <taxon>Embryophyta</taxon>
        <taxon>Tracheophyta</taxon>
        <taxon>Spermatophyta</taxon>
        <taxon>Magnoliopsida</taxon>
        <taxon>eudicotyledons</taxon>
        <taxon>Gunneridae</taxon>
        <taxon>Pentapetalae</taxon>
        <taxon>rosids</taxon>
        <taxon>fabids</taxon>
        <taxon>Rosales</taxon>
        <taxon>Cannabaceae</taxon>
        <taxon>Trema</taxon>
    </lineage>
</organism>
<reference evidence="2" key="1">
    <citation type="submission" date="2016-06" db="EMBL/GenBank/DDBJ databases">
        <title>Parallel loss of symbiosis genes in relatives of nitrogen-fixing non-legume Parasponia.</title>
        <authorList>
            <person name="Van Velzen R."/>
            <person name="Holmer R."/>
            <person name="Bu F."/>
            <person name="Rutten L."/>
            <person name="Van Zeijl A."/>
            <person name="Liu W."/>
            <person name="Santuari L."/>
            <person name="Cao Q."/>
            <person name="Sharma T."/>
            <person name="Shen D."/>
            <person name="Roswanjaya Y."/>
            <person name="Wardhani T."/>
            <person name="Kalhor M.S."/>
            <person name="Jansen J."/>
            <person name="Van den Hoogen J."/>
            <person name="Gungor B."/>
            <person name="Hartog M."/>
            <person name="Hontelez J."/>
            <person name="Verver J."/>
            <person name="Yang W.-C."/>
            <person name="Schijlen E."/>
            <person name="Repin R."/>
            <person name="Schilthuizen M."/>
            <person name="Schranz E."/>
            <person name="Heidstra R."/>
            <person name="Miyata K."/>
            <person name="Fedorova E."/>
            <person name="Kohlen W."/>
            <person name="Bisseling T."/>
            <person name="Smit S."/>
            <person name="Geurts R."/>
        </authorList>
    </citation>
    <scope>NUCLEOTIDE SEQUENCE [LARGE SCALE GENOMIC DNA]</scope>
    <source>
        <strain evidence="2">cv. RG33-2</strain>
    </source>
</reference>
<feature type="non-terminal residue" evidence="1">
    <location>
        <position position="1"/>
    </location>
</feature>
<keyword evidence="2" id="KW-1185">Reference proteome</keyword>
<dbReference type="Proteomes" id="UP000237000">
    <property type="component" value="Unassembled WGS sequence"/>
</dbReference>
<proteinExistence type="predicted"/>
<accession>A0A2P5FPX7</accession>
<name>A0A2P5FPX7_TREOI</name>